<gene>
    <name evidence="1" type="ORF">SPSK_03161</name>
</gene>
<evidence type="ECO:0000313" key="2">
    <source>
        <dbReference type="Proteomes" id="UP000033710"/>
    </source>
</evidence>
<dbReference type="EMBL" id="AXCR01000010">
    <property type="protein sequence ID" value="KJR82612.1"/>
    <property type="molecule type" value="Genomic_DNA"/>
</dbReference>
<proteinExistence type="predicted"/>
<dbReference type="KEGG" id="ssck:SPSK_03161"/>
<reference evidence="1 2" key="2">
    <citation type="journal article" date="2015" name="Eukaryot. Cell">
        <title>Asexual propagation of a virulent clone complex in a human and feline outbreak of sporotrichosis.</title>
        <authorList>
            <person name="Teixeira Mde M."/>
            <person name="Rodrigues A.M."/>
            <person name="Tsui C.K."/>
            <person name="de Almeida L.G."/>
            <person name="Van Diepeningen A.D."/>
            <person name="van den Ende B.G."/>
            <person name="Fernandes G.F."/>
            <person name="Kano R."/>
            <person name="Hamelin R.C."/>
            <person name="Lopes-Bezerra L.M."/>
            <person name="Vasconcelos A.T."/>
            <person name="de Hoog S."/>
            <person name="de Camargo Z.P."/>
            <person name="Felipe M.S."/>
        </authorList>
    </citation>
    <scope>NUCLEOTIDE SEQUENCE [LARGE SCALE GENOMIC DNA]</scope>
    <source>
        <strain evidence="1 2">1099-18</strain>
    </source>
</reference>
<sequence length="597" mass="65452">MPSNKRCAKHSAGKALVSGKKSKQASIKNARCVVRPCSPSTSHSLTLTKIDNNGATTVTGRALSAVVQAEATPAVVIKATFKVVVLGPVNIDYEASFGSPAVLDFLDLVRRRHAVKIENDVPLPNSLTIIGATRDAIHSAHKDINGFMHNLRSPMRHQLHMILPLGGRRKKLTLVRNASHPELARCCFEDEADDMKCESIDKMCLAEQISGFRVQFTQFADVLRSVPSNLHMVVQFGRLLSITQDVQCPISSEDVAKQIDAARGKSITDEDAIFEHRIGGAEVFGAMQQQVLRSGDAFYPCSSVLESLLDVEPQRFLVGIMETFRFEIEIGPPGSAPDKRSASLSNLRVFQTIGSEGKAGLTIACPNRDIDWKLETIQELLPGEIPSTIKAFLESVTVVDHKEQDGFPMPVFRPGLSKENRVKQLIGKTAWTVGYKGTRYMLELCLYHKISTSHMGEAPNDQGQVGMSILNSGWEETLKSPATEGGPRDLGANWDRIFRPRNGRGTPESGIESFLKLVDRVLVLWHRANGDATRSVASQPITESAEYAVRTSQPDPLPKSSSVDLVTGHNISGNRISSHLFAVSNNQEEEVDLLIFD</sequence>
<dbReference type="Proteomes" id="UP000033710">
    <property type="component" value="Unassembled WGS sequence"/>
</dbReference>
<accession>A0A0F2LYR6</accession>
<organism evidence="1 2">
    <name type="scientific">Sporothrix schenckii 1099-18</name>
    <dbReference type="NCBI Taxonomy" id="1397361"/>
    <lineage>
        <taxon>Eukaryota</taxon>
        <taxon>Fungi</taxon>
        <taxon>Dikarya</taxon>
        <taxon>Ascomycota</taxon>
        <taxon>Pezizomycotina</taxon>
        <taxon>Sordariomycetes</taxon>
        <taxon>Sordariomycetidae</taxon>
        <taxon>Ophiostomatales</taxon>
        <taxon>Ophiostomataceae</taxon>
        <taxon>Sporothrix</taxon>
    </lineage>
</organism>
<dbReference type="RefSeq" id="XP_016585288.1">
    <property type="nucleotide sequence ID" value="XM_016730002.1"/>
</dbReference>
<protein>
    <submittedName>
        <fullName evidence="1">Uncharacterized protein</fullName>
    </submittedName>
</protein>
<comment type="caution">
    <text evidence="1">The sequence shown here is derived from an EMBL/GenBank/DDBJ whole genome shotgun (WGS) entry which is preliminary data.</text>
</comment>
<dbReference type="GeneID" id="27665279"/>
<name>A0A0F2LYR6_SPOSC</name>
<evidence type="ECO:0000313" key="1">
    <source>
        <dbReference type="EMBL" id="KJR82612.1"/>
    </source>
</evidence>
<dbReference type="AlphaFoldDB" id="A0A0F2LYR6"/>
<dbReference type="OrthoDB" id="4739136at2759"/>
<dbReference type="VEuPathDB" id="FungiDB:SPSK_03161"/>
<reference evidence="1 2" key="1">
    <citation type="journal article" date="2014" name="BMC Genomics">
        <title>Comparative genomics of the major fungal agents of human and animal Sporotrichosis: Sporothrix schenckii and Sporothrix brasiliensis.</title>
        <authorList>
            <person name="Teixeira M.M."/>
            <person name="de Almeida L.G."/>
            <person name="Kubitschek-Barreira P."/>
            <person name="Alves F.L."/>
            <person name="Kioshima E.S."/>
            <person name="Abadio A.K."/>
            <person name="Fernandes L."/>
            <person name="Derengowski L.S."/>
            <person name="Ferreira K.S."/>
            <person name="Souza R.C."/>
            <person name="Ruiz J.C."/>
            <person name="de Andrade N.C."/>
            <person name="Paes H.C."/>
            <person name="Nicola A.M."/>
            <person name="Albuquerque P."/>
            <person name="Gerber A.L."/>
            <person name="Martins V.P."/>
            <person name="Peconick L.D."/>
            <person name="Neto A.V."/>
            <person name="Chaucanez C.B."/>
            <person name="Silva P.A."/>
            <person name="Cunha O.L."/>
            <person name="de Oliveira F.F."/>
            <person name="dos Santos T.C."/>
            <person name="Barros A.L."/>
            <person name="Soares M.A."/>
            <person name="de Oliveira L.M."/>
            <person name="Marini M.M."/>
            <person name="Villalobos-Duno H."/>
            <person name="Cunha M.M."/>
            <person name="de Hoog S."/>
            <person name="da Silveira J.F."/>
            <person name="Henrissat B."/>
            <person name="Nino-Vega G.A."/>
            <person name="Cisalpino P.S."/>
            <person name="Mora-Montes H.M."/>
            <person name="Almeida S.R."/>
            <person name="Stajich J.E."/>
            <person name="Lopes-Bezerra L.M."/>
            <person name="Vasconcelos A.T."/>
            <person name="Felipe M.S."/>
        </authorList>
    </citation>
    <scope>NUCLEOTIDE SEQUENCE [LARGE SCALE GENOMIC DNA]</scope>
    <source>
        <strain evidence="1 2">1099-18</strain>
    </source>
</reference>